<dbReference type="AlphaFoldDB" id="T1FAU8"/>
<reference evidence="14" key="1">
    <citation type="submission" date="2012-12" db="EMBL/GenBank/DDBJ databases">
        <authorList>
            <person name="Hellsten U."/>
            <person name="Grimwood J."/>
            <person name="Chapman J.A."/>
            <person name="Shapiro H."/>
            <person name="Aerts A."/>
            <person name="Otillar R.P."/>
            <person name="Terry A.Y."/>
            <person name="Boore J.L."/>
            <person name="Simakov O."/>
            <person name="Marletaz F."/>
            <person name="Cho S.-J."/>
            <person name="Edsinger-Gonzales E."/>
            <person name="Havlak P."/>
            <person name="Kuo D.-H."/>
            <person name="Larsson T."/>
            <person name="Lv J."/>
            <person name="Arendt D."/>
            <person name="Savage R."/>
            <person name="Osoegawa K."/>
            <person name="de Jong P."/>
            <person name="Lindberg D.R."/>
            <person name="Seaver E.C."/>
            <person name="Weisblat D.A."/>
            <person name="Putnam N.H."/>
            <person name="Grigoriev I.V."/>
            <person name="Rokhsar D.S."/>
        </authorList>
    </citation>
    <scope>NUCLEOTIDE SEQUENCE</scope>
</reference>
<dbReference type="InParanoid" id="T1FAU8"/>
<dbReference type="PANTHER" id="PTHR13512:SF2">
    <property type="entry name" value="MEDIATOR OF RNA POLYMERASE II TRANSCRIPTION SUBUNIT 28"/>
    <property type="match status" value="1"/>
</dbReference>
<evidence type="ECO:0000256" key="11">
    <source>
        <dbReference type="SAM" id="MobiDB-lite"/>
    </source>
</evidence>
<evidence type="ECO:0000256" key="3">
    <source>
        <dbReference type="ARBA" id="ARBA00019683"/>
    </source>
</evidence>
<keyword evidence="6" id="KW-0010">Activator</keyword>
<dbReference type="RefSeq" id="XP_009022332.1">
    <property type="nucleotide sequence ID" value="XM_009024084.1"/>
</dbReference>
<dbReference type="GeneID" id="20205947"/>
<evidence type="ECO:0000256" key="5">
    <source>
        <dbReference type="ARBA" id="ARBA00023054"/>
    </source>
</evidence>
<keyword evidence="5 10" id="KW-0175">Coiled coil</keyword>
<evidence type="ECO:0000256" key="10">
    <source>
        <dbReference type="SAM" id="Coils"/>
    </source>
</evidence>
<dbReference type="PANTHER" id="PTHR13512">
    <property type="entry name" value="MEDIATOR COMPLEX SUBUNIT 28"/>
    <property type="match status" value="1"/>
</dbReference>
<comment type="subcellular location">
    <subcellularLocation>
        <location evidence="1">Nucleus</location>
    </subcellularLocation>
</comment>
<comment type="similarity">
    <text evidence="2">Belongs to the Mediator complex subunit 28 family.</text>
</comment>
<dbReference type="KEGG" id="hro:HELRODRAFT_176735"/>
<evidence type="ECO:0000256" key="2">
    <source>
        <dbReference type="ARBA" id="ARBA00005571"/>
    </source>
</evidence>
<dbReference type="Pfam" id="PF11594">
    <property type="entry name" value="Med28"/>
    <property type="match status" value="1"/>
</dbReference>
<dbReference type="Proteomes" id="UP000015101">
    <property type="component" value="Unassembled WGS sequence"/>
</dbReference>
<dbReference type="OMA" id="KFETAFH"/>
<dbReference type="EnsemblMetazoa" id="HelroT176735">
    <property type="protein sequence ID" value="HelroP176735"/>
    <property type="gene ID" value="HelroG176735"/>
</dbReference>
<reference evidence="12 14" key="2">
    <citation type="journal article" date="2013" name="Nature">
        <title>Insights into bilaterian evolution from three spiralian genomes.</title>
        <authorList>
            <person name="Simakov O."/>
            <person name="Marletaz F."/>
            <person name="Cho S.J."/>
            <person name="Edsinger-Gonzales E."/>
            <person name="Havlak P."/>
            <person name="Hellsten U."/>
            <person name="Kuo D.H."/>
            <person name="Larsson T."/>
            <person name="Lv J."/>
            <person name="Arendt D."/>
            <person name="Savage R."/>
            <person name="Osoegawa K."/>
            <person name="de Jong P."/>
            <person name="Grimwood J."/>
            <person name="Chapman J.A."/>
            <person name="Shapiro H."/>
            <person name="Aerts A."/>
            <person name="Otillar R.P."/>
            <person name="Terry A.Y."/>
            <person name="Boore J.L."/>
            <person name="Grigoriev I.V."/>
            <person name="Lindberg D.R."/>
            <person name="Seaver E.C."/>
            <person name="Weisblat D.A."/>
            <person name="Putnam N.H."/>
            <person name="Rokhsar D.S."/>
        </authorList>
    </citation>
    <scope>NUCLEOTIDE SEQUENCE</scope>
</reference>
<evidence type="ECO:0000256" key="1">
    <source>
        <dbReference type="ARBA" id="ARBA00004123"/>
    </source>
</evidence>
<organism evidence="13 14">
    <name type="scientific">Helobdella robusta</name>
    <name type="common">Californian leech</name>
    <dbReference type="NCBI Taxonomy" id="6412"/>
    <lineage>
        <taxon>Eukaryota</taxon>
        <taxon>Metazoa</taxon>
        <taxon>Spiralia</taxon>
        <taxon>Lophotrochozoa</taxon>
        <taxon>Annelida</taxon>
        <taxon>Clitellata</taxon>
        <taxon>Hirudinea</taxon>
        <taxon>Rhynchobdellida</taxon>
        <taxon>Glossiphoniidae</taxon>
        <taxon>Helobdella</taxon>
    </lineage>
</organism>
<dbReference type="InterPro" id="IPR021640">
    <property type="entry name" value="Mediator_Med28"/>
</dbReference>
<dbReference type="CTD" id="20205947"/>
<gene>
    <name evidence="13" type="primary">20205947</name>
    <name evidence="12" type="ORF">HELRODRAFT_176735</name>
</gene>
<evidence type="ECO:0000256" key="4">
    <source>
        <dbReference type="ARBA" id="ARBA00023015"/>
    </source>
</evidence>
<feature type="region of interest" description="Disordered" evidence="11">
    <location>
        <begin position="107"/>
        <end position="134"/>
    </location>
</feature>
<evidence type="ECO:0000256" key="8">
    <source>
        <dbReference type="ARBA" id="ARBA00023242"/>
    </source>
</evidence>
<proteinExistence type="inferred from homology"/>
<accession>T1FAU8</accession>
<name>T1FAU8_HELRO</name>
<keyword evidence="7" id="KW-0804">Transcription</keyword>
<evidence type="ECO:0000313" key="14">
    <source>
        <dbReference type="Proteomes" id="UP000015101"/>
    </source>
</evidence>
<dbReference type="GO" id="GO:0016592">
    <property type="term" value="C:mediator complex"/>
    <property type="evidence" value="ECO:0000318"/>
    <property type="project" value="GO_Central"/>
</dbReference>
<dbReference type="EMBL" id="KB097106">
    <property type="protein sequence ID" value="ESN99567.1"/>
    <property type="molecule type" value="Genomic_DNA"/>
</dbReference>
<evidence type="ECO:0000256" key="6">
    <source>
        <dbReference type="ARBA" id="ARBA00023159"/>
    </source>
</evidence>
<dbReference type="EMBL" id="AMQM01005814">
    <property type="status" value="NOT_ANNOTATED_CDS"/>
    <property type="molecule type" value="Genomic_DNA"/>
</dbReference>
<protein>
    <recommendedName>
        <fullName evidence="3">Mediator of RNA polymerase II transcription subunit 28</fullName>
    </recommendedName>
    <alternativeName>
        <fullName evidence="9">Mediator complex subunit 28</fullName>
    </alternativeName>
</protein>
<reference evidence="13" key="3">
    <citation type="submission" date="2015-06" db="UniProtKB">
        <authorList>
            <consortium name="EnsemblMetazoa"/>
        </authorList>
    </citation>
    <scope>IDENTIFICATION</scope>
</reference>
<keyword evidence="8" id="KW-0539">Nucleus</keyword>
<sequence>MAEKPNLMEKFETAFHDCLTLMAEGAPSNTSADADPSELKLNVEVTFNKFNEAARLMENFFLEKQLILAADQDARENIEDLKSELERKECIIQRNRQKLQNWMSLANSSCGGSSHGEPSGAANSSSSLQTNQRL</sequence>
<evidence type="ECO:0000256" key="7">
    <source>
        <dbReference type="ARBA" id="ARBA00023163"/>
    </source>
</evidence>
<keyword evidence="14" id="KW-1185">Reference proteome</keyword>
<dbReference type="FunCoup" id="T1FAU8">
    <property type="interactions" value="1475"/>
</dbReference>
<feature type="coiled-coil region" evidence="10">
    <location>
        <begin position="68"/>
        <end position="98"/>
    </location>
</feature>
<keyword evidence="4" id="KW-0805">Transcription regulation</keyword>
<evidence type="ECO:0000256" key="9">
    <source>
        <dbReference type="ARBA" id="ARBA00031964"/>
    </source>
</evidence>
<feature type="compositionally biased region" description="Polar residues" evidence="11">
    <location>
        <begin position="121"/>
        <end position="134"/>
    </location>
</feature>
<dbReference type="HOGENOM" id="CLU_1898505_0_0_1"/>
<evidence type="ECO:0000313" key="13">
    <source>
        <dbReference type="EnsemblMetazoa" id="HelroP176735"/>
    </source>
</evidence>
<dbReference type="STRING" id="6412.T1FAU8"/>
<evidence type="ECO:0000313" key="12">
    <source>
        <dbReference type="EMBL" id="ESN99567.1"/>
    </source>
</evidence>
<dbReference type="OrthoDB" id="2286203at2759"/>